<dbReference type="EMBL" id="QJTK01000001">
    <property type="protein sequence ID" value="PYF12977.1"/>
    <property type="molecule type" value="Genomic_DNA"/>
</dbReference>
<organism evidence="1 2">
    <name type="scientific">Rhodobacter viridis</name>
    <dbReference type="NCBI Taxonomy" id="1054202"/>
    <lineage>
        <taxon>Bacteria</taxon>
        <taxon>Pseudomonadati</taxon>
        <taxon>Pseudomonadota</taxon>
        <taxon>Alphaproteobacteria</taxon>
        <taxon>Rhodobacterales</taxon>
        <taxon>Rhodobacter group</taxon>
        <taxon>Rhodobacter</taxon>
    </lineage>
</organism>
<reference evidence="1 2" key="1">
    <citation type="submission" date="2018-06" db="EMBL/GenBank/DDBJ databases">
        <title>Genomic Encyclopedia of Type Strains, Phase III (KMG-III): the genomes of soil and plant-associated and newly described type strains.</title>
        <authorList>
            <person name="Whitman W."/>
        </authorList>
    </citation>
    <scope>NUCLEOTIDE SEQUENCE [LARGE SCALE GENOMIC DNA]</scope>
    <source>
        <strain evidence="1 2">JA737</strain>
    </source>
</reference>
<keyword evidence="2" id="KW-1185">Reference proteome</keyword>
<accession>A0A318U319</accession>
<dbReference type="Proteomes" id="UP000247727">
    <property type="component" value="Unassembled WGS sequence"/>
</dbReference>
<evidence type="ECO:0000313" key="1">
    <source>
        <dbReference type="EMBL" id="PYF12977.1"/>
    </source>
</evidence>
<comment type="caution">
    <text evidence="1">The sequence shown here is derived from an EMBL/GenBank/DDBJ whole genome shotgun (WGS) entry which is preliminary data.</text>
</comment>
<evidence type="ECO:0000313" key="2">
    <source>
        <dbReference type="Proteomes" id="UP000247727"/>
    </source>
</evidence>
<sequence length="232" mass="25014">MKANTIVLPNDDERGDILRSVGLSSEEPLLLAVEAMIAQARTERPAHPTWHPLSARNAEGIATAREALEAHGGWGRHKTKSKLEGVLHLESGRFLAVHNTCERTGMNKDLPRFASPRSRVATKSLRDDLQGDFCELFEDFGPVDADEGEGGNLTLHLCVFIMMETLDTGEEALVARAELIVGAECSDQGIKSCEFRLPLDLSGLTGTGAAVKSGTPNDGEAVEAEVSIRRKG</sequence>
<dbReference type="AlphaFoldDB" id="A0A318U319"/>
<name>A0A318U319_9RHOB</name>
<protein>
    <submittedName>
        <fullName evidence="1">Uncharacterized protein</fullName>
    </submittedName>
</protein>
<gene>
    <name evidence="1" type="ORF">C8J30_101362</name>
</gene>
<proteinExistence type="predicted"/>
<dbReference type="RefSeq" id="WP_146227844.1">
    <property type="nucleotide sequence ID" value="NZ_QJTK01000001.1"/>
</dbReference>